<organism evidence="11 12">
    <name type="scientific">Lawsonibacter hominis</name>
    <dbReference type="NCBI Taxonomy" id="2763053"/>
    <lineage>
        <taxon>Bacteria</taxon>
        <taxon>Bacillati</taxon>
        <taxon>Bacillota</taxon>
        <taxon>Clostridia</taxon>
        <taxon>Eubacteriales</taxon>
        <taxon>Oscillospiraceae</taxon>
        <taxon>Lawsonibacter</taxon>
    </lineage>
</organism>
<keyword evidence="2" id="KW-0813">Transport</keyword>
<keyword evidence="7 9" id="KW-0472">Membrane</keyword>
<keyword evidence="5 9" id="KW-0812">Transmembrane</keyword>
<evidence type="ECO:0000313" key="12">
    <source>
        <dbReference type="Proteomes" id="UP000661435"/>
    </source>
</evidence>
<dbReference type="InterPro" id="IPR055348">
    <property type="entry name" value="DctQ"/>
</dbReference>
<feature type="transmembrane region" description="Helical" evidence="9">
    <location>
        <begin position="131"/>
        <end position="149"/>
    </location>
</feature>
<feature type="transmembrane region" description="Helical" evidence="9">
    <location>
        <begin position="90"/>
        <end position="111"/>
    </location>
</feature>
<feature type="transmembrane region" description="Helical" evidence="9">
    <location>
        <begin position="55"/>
        <end position="78"/>
    </location>
</feature>
<keyword evidence="12" id="KW-1185">Reference proteome</keyword>
<evidence type="ECO:0000313" key="11">
    <source>
        <dbReference type="EMBL" id="MBC5734558.1"/>
    </source>
</evidence>
<evidence type="ECO:0000256" key="2">
    <source>
        <dbReference type="ARBA" id="ARBA00022448"/>
    </source>
</evidence>
<protein>
    <submittedName>
        <fullName evidence="11">TRAP transporter small permease</fullName>
    </submittedName>
</protein>
<comment type="similarity">
    <text evidence="8">Belongs to the TRAP transporter small permease family.</text>
</comment>
<keyword evidence="3" id="KW-1003">Cell membrane</keyword>
<dbReference type="InterPro" id="IPR007387">
    <property type="entry name" value="TRAP_DctQ"/>
</dbReference>
<dbReference type="PANTHER" id="PTHR35011">
    <property type="entry name" value="2,3-DIKETO-L-GULONATE TRAP TRANSPORTER SMALL PERMEASE PROTEIN YIAM"/>
    <property type="match status" value="1"/>
</dbReference>
<keyword evidence="4" id="KW-0997">Cell inner membrane</keyword>
<proteinExistence type="inferred from homology"/>
<dbReference type="GO" id="GO:0015740">
    <property type="term" value="P:C4-dicarboxylate transport"/>
    <property type="evidence" value="ECO:0007669"/>
    <property type="project" value="TreeGrafter"/>
</dbReference>
<evidence type="ECO:0000256" key="5">
    <source>
        <dbReference type="ARBA" id="ARBA00022692"/>
    </source>
</evidence>
<evidence type="ECO:0000256" key="1">
    <source>
        <dbReference type="ARBA" id="ARBA00004429"/>
    </source>
</evidence>
<evidence type="ECO:0000256" key="4">
    <source>
        <dbReference type="ARBA" id="ARBA00022519"/>
    </source>
</evidence>
<evidence type="ECO:0000256" key="6">
    <source>
        <dbReference type="ARBA" id="ARBA00022989"/>
    </source>
</evidence>
<dbReference type="EMBL" id="JACOPP010000020">
    <property type="protein sequence ID" value="MBC5734558.1"/>
    <property type="molecule type" value="Genomic_DNA"/>
</dbReference>
<dbReference type="AlphaFoldDB" id="A0A8J6JEP0"/>
<dbReference type="Proteomes" id="UP000661435">
    <property type="component" value="Unassembled WGS sequence"/>
</dbReference>
<sequence>MKAMKTITGVLLKVLDVLSIVLMVGMVVFLLIQLVARAVFTHGFSWTEESAKICLIMLAYVGASMTSVNGVHVNITILNDALHSARGRKVLFVLQQLLAMVFLVLVFVFSFPALEIASKSVTTNTHINNAIIYSIIPISCVIMFFGHLAKIVRQFASAEYVAIVDEDRQEGKPERKEEDGDK</sequence>
<comment type="caution">
    <text evidence="11">The sequence shown here is derived from an EMBL/GenBank/DDBJ whole genome shotgun (WGS) entry which is preliminary data.</text>
</comment>
<accession>A0A8J6JEP0</accession>
<dbReference type="PANTHER" id="PTHR35011:SF2">
    <property type="entry name" value="2,3-DIKETO-L-GULONATE TRAP TRANSPORTER SMALL PERMEASE PROTEIN YIAM"/>
    <property type="match status" value="1"/>
</dbReference>
<evidence type="ECO:0000256" key="9">
    <source>
        <dbReference type="SAM" id="Phobius"/>
    </source>
</evidence>
<evidence type="ECO:0000256" key="3">
    <source>
        <dbReference type="ARBA" id="ARBA00022475"/>
    </source>
</evidence>
<evidence type="ECO:0000259" key="10">
    <source>
        <dbReference type="Pfam" id="PF04290"/>
    </source>
</evidence>
<dbReference type="Pfam" id="PF04290">
    <property type="entry name" value="DctQ"/>
    <property type="match status" value="1"/>
</dbReference>
<keyword evidence="6 9" id="KW-1133">Transmembrane helix</keyword>
<dbReference type="GO" id="GO:0022857">
    <property type="term" value="F:transmembrane transporter activity"/>
    <property type="evidence" value="ECO:0007669"/>
    <property type="project" value="TreeGrafter"/>
</dbReference>
<gene>
    <name evidence="11" type="ORF">H8S57_12615</name>
</gene>
<evidence type="ECO:0000256" key="8">
    <source>
        <dbReference type="ARBA" id="ARBA00038436"/>
    </source>
</evidence>
<feature type="transmembrane region" description="Helical" evidence="9">
    <location>
        <begin position="12"/>
        <end position="35"/>
    </location>
</feature>
<name>A0A8J6JEP0_9FIRM</name>
<comment type="subcellular location">
    <subcellularLocation>
        <location evidence="1">Cell inner membrane</location>
        <topology evidence="1">Multi-pass membrane protein</topology>
    </subcellularLocation>
</comment>
<reference evidence="11" key="1">
    <citation type="submission" date="2020-08" db="EMBL/GenBank/DDBJ databases">
        <title>Genome public.</title>
        <authorList>
            <person name="Liu C."/>
            <person name="Sun Q."/>
        </authorList>
    </citation>
    <scope>NUCLEOTIDE SEQUENCE</scope>
    <source>
        <strain evidence="11">NSJ-51</strain>
    </source>
</reference>
<dbReference type="RefSeq" id="WP_186908385.1">
    <property type="nucleotide sequence ID" value="NZ_JACOPP010000020.1"/>
</dbReference>
<dbReference type="GO" id="GO:0005886">
    <property type="term" value="C:plasma membrane"/>
    <property type="evidence" value="ECO:0007669"/>
    <property type="project" value="UniProtKB-SubCell"/>
</dbReference>
<evidence type="ECO:0000256" key="7">
    <source>
        <dbReference type="ARBA" id="ARBA00023136"/>
    </source>
</evidence>
<feature type="domain" description="Tripartite ATP-independent periplasmic transporters DctQ component" evidence="10">
    <location>
        <begin position="26"/>
        <end position="155"/>
    </location>
</feature>